<dbReference type="RefSeq" id="WP_228228549.1">
    <property type="nucleotide sequence ID" value="NZ_JAJGMW010000002.1"/>
</dbReference>
<name>A0ABS8GNC8_9FLAO</name>
<evidence type="ECO:0000256" key="1">
    <source>
        <dbReference type="SAM" id="SignalP"/>
    </source>
</evidence>
<proteinExistence type="predicted"/>
<dbReference type="Proteomes" id="UP001197770">
    <property type="component" value="Unassembled WGS sequence"/>
</dbReference>
<protein>
    <recommendedName>
        <fullName evidence="4">Lipoprotein</fullName>
    </recommendedName>
</protein>
<evidence type="ECO:0000313" key="2">
    <source>
        <dbReference type="EMBL" id="MCC4211430.1"/>
    </source>
</evidence>
<keyword evidence="1" id="KW-0732">Signal</keyword>
<evidence type="ECO:0000313" key="3">
    <source>
        <dbReference type="Proteomes" id="UP001197770"/>
    </source>
</evidence>
<accession>A0ABS8GNC8</accession>
<keyword evidence="3" id="KW-1185">Reference proteome</keyword>
<reference evidence="2 3" key="1">
    <citation type="submission" date="2021-11" db="EMBL/GenBank/DDBJ databases">
        <title>Seasonal and diel survey of microbial diversity of the Tyrrhenian coast.</title>
        <authorList>
            <person name="Gattoni G."/>
            <person name="Corral P."/>
        </authorList>
    </citation>
    <scope>NUCLEOTIDE SEQUENCE [LARGE SCALE GENOMIC DNA]</scope>
    <source>
        <strain evidence="2 3">Mr9</strain>
    </source>
</reference>
<feature type="signal peptide" evidence="1">
    <location>
        <begin position="1"/>
        <end position="21"/>
    </location>
</feature>
<sequence length="172" mass="18013">MKTLKTFFALSLFALTLNSCDAIEDAAPDITVEDDFKTSIAIDTQGENSIDTNFNIDASGNADFQKYKSKIKSVDITGFTYEITAVTSGEGSVLNGALTSDGKTAAISNLTIAVGEGGTITQAQSDFFNALAQDLKADGKASVAVSGSLNNETGAKFTLLITPTVKFIFSVL</sequence>
<organism evidence="2 3">
    <name type="scientific">Leeuwenhoekiella parthenopeia</name>
    <dbReference type="NCBI Taxonomy" id="2890320"/>
    <lineage>
        <taxon>Bacteria</taxon>
        <taxon>Pseudomonadati</taxon>
        <taxon>Bacteroidota</taxon>
        <taxon>Flavobacteriia</taxon>
        <taxon>Flavobacteriales</taxon>
        <taxon>Flavobacteriaceae</taxon>
        <taxon>Leeuwenhoekiella</taxon>
    </lineage>
</organism>
<comment type="caution">
    <text evidence="2">The sequence shown here is derived from an EMBL/GenBank/DDBJ whole genome shotgun (WGS) entry which is preliminary data.</text>
</comment>
<dbReference type="EMBL" id="JAJGMW010000002">
    <property type="protein sequence ID" value="MCC4211430.1"/>
    <property type="molecule type" value="Genomic_DNA"/>
</dbReference>
<feature type="chain" id="PRO_5046899036" description="Lipoprotein" evidence="1">
    <location>
        <begin position="22"/>
        <end position="172"/>
    </location>
</feature>
<evidence type="ECO:0008006" key="4">
    <source>
        <dbReference type="Google" id="ProtNLM"/>
    </source>
</evidence>
<gene>
    <name evidence="2" type="ORF">LLW17_01755</name>
</gene>